<dbReference type="Proteomes" id="UP000224386">
    <property type="component" value="Unassembled WGS sequence"/>
</dbReference>
<evidence type="ECO:0000313" key="3">
    <source>
        <dbReference type="Proteomes" id="UP000224386"/>
    </source>
</evidence>
<dbReference type="EMBL" id="NVAP01000017">
    <property type="protein sequence ID" value="PFQ48401.1"/>
    <property type="molecule type" value="Genomic_DNA"/>
</dbReference>
<protein>
    <recommendedName>
        <fullName evidence="1">DinB-like domain-containing protein</fullName>
    </recommendedName>
</protein>
<dbReference type="InterPro" id="IPR034660">
    <property type="entry name" value="DinB/YfiT-like"/>
</dbReference>
<gene>
    <name evidence="2" type="ORF">COK05_07945</name>
</gene>
<dbReference type="Pfam" id="PF12867">
    <property type="entry name" value="DinB_2"/>
    <property type="match status" value="1"/>
</dbReference>
<dbReference type="AlphaFoldDB" id="A0A2B2M0F4"/>
<comment type="caution">
    <text evidence="2">The sequence shown here is derived from an EMBL/GenBank/DDBJ whole genome shotgun (WGS) entry which is preliminary data.</text>
</comment>
<proteinExistence type="predicted"/>
<name>A0A2B2M0F4_BACCE</name>
<feature type="domain" description="DinB-like" evidence="1">
    <location>
        <begin position="25"/>
        <end position="147"/>
    </location>
</feature>
<dbReference type="Gene3D" id="1.20.120.450">
    <property type="entry name" value="dinb family like domain"/>
    <property type="match status" value="1"/>
</dbReference>
<evidence type="ECO:0000313" key="2">
    <source>
        <dbReference type="EMBL" id="PFQ48401.1"/>
    </source>
</evidence>
<dbReference type="InterPro" id="IPR024775">
    <property type="entry name" value="DinB-like"/>
</dbReference>
<evidence type="ECO:0000259" key="1">
    <source>
        <dbReference type="Pfam" id="PF12867"/>
    </source>
</evidence>
<accession>A0A2B2M0F4</accession>
<organism evidence="2 3">
    <name type="scientific">Bacillus cereus</name>
    <dbReference type="NCBI Taxonomy" id="1396"/>
    <lineage>
        <taxon>Bacteria</taxon>
        <taxon>Bacillati</taxon>
        <taxon>Bacillota</taxon>
        <taxon>Bacilli</taxon>
        <taxon>Bacillales</taxon>
        <taxon>Bacillaceae</taxon>
        <taxon>Bacillus</taxon>
        <taxon>Bacillus cereus group</taxon>
    </lineage>
</organism>
<reference evidence="2 3" key="1">
    <citation type="submission" date="2017-09" db="EMBL/GenBank/DDBJ databases">
        <title>Large-scale bioinformatics analysis of Bacillus genomes uncovers conserved roles of natural products in bacterial physiology.</title>
        <authorList>
            <consortium name="Agbiome Team Llc"/>
            <person name="Bleich R.M."/>
            <person name="Grubbs K.J."/>
            <person name="Santa Maria K.C."/>
            <person name="Allen S.E."/>
            <person name="Farag S."/>
            <person name="Shank E.A."/>
            <person name="Bowers A."/>
        </authorList>
    </citation>
    <scope>NUCLEOTIDE SEQUENCE [LARGE SCALE GENOMIC DNA]</scope>
    <source>
        <strain evidence="2 3">AFS070861</strain>
    </source>
</reference>
<dbReference type="SUPFAM" id="SSF109854">
    <property type="entry name" value="DinB/YfiT-like putative metalloenzymes"/>
    <property type="match status" value="1"/>
</dbReference>
<dbReference type="RefSeq" id="WP_098612151.1">
    <property type="nucleotide sequence ID" value="NZ_NVAP01000017.1"/>
</dbReference>
<sequence>MSKKEMLQNGVKQVFYEEEWYPPISEALKDLTAAQACWQPEGKTSNTIWENVNHLLIFKERLLSRLRQDDTFVAPQNNDDTFVQGGFNDDDDAWQQTVMRTLQVHDALQSELKFLQEAELDQPKPSLPVWQQYMNIFLHDAYHTGQIIQLRKLQGSWPTHRSYL</sequence>